<dbReference type="InterPro" id="IPR004360">
    <property type="entry name" value="Glyas_Fos-R_dOase_dom"/>
</dbReference>
<keyword evidence="1" id="KW-0812">Transmembrane</keyword>
<keyword evidence="1" id="KW-1133">Transmembrane helix</keyword>
<dbReference type="SUPFAM" id="SSF54593">
    <property type="entry name" value="Glyoxalase/Bleomycin resistance protein/Dihydroxybiphenyl dioxygenase"/>
    <property type="match status" value="1"/>
</dbReference>
<gene>
    <name evidence="3" type="ORF">SCF082_LOCUS27304</name>
</gene>
<dbReference type="PANTHER" id="PTHR46142">
    <property type="match status" value="1"/>
</dbReference>
<dbReference type="PANTHER" id="PTHR46142:SF3">
    <property type="entry name" value="F18B13.24 PROTEIN"/>
    <property type="match status" value="1"/>
</dbReference>
<dbReference type="PROSITE" id="PS51819">
    <property type="entry name" value="VOC"/>
    <property type="match status" value="1"/>
</dbReference>
<dbReference type="InterPro" id="IPR029068">
    <property type="entry name" value="Glyas_Bleomycin-R_OHBP_Dase"/>
</dbReference>
<keyword evidence="4" id="KW-1185">Reference proteome</keyword>
<name>A0ABP0MEQ0_9DINO</name>
<organism evidence="3 4">
    <name type="scientific">Durusdinium trenchii</name>
    <dbReference type="NCBI Taxonomy" id="1381693"/>
    <lineage>
        <taxon>Eukaryota</taxon>
        <taxon>Sar</taxon>
        <taxon>Alveolata</taxon>
        <taxon>Dinophyceae</taxon>
        <taxon>Suessiales</taxon>
        <taxon>Symbiodiniaceae</taxon>
        <taxon>Durusdinium</taxon>
    </lineage>
</organism>
<dbReference type="EMBL" id="CAXAMM010021112">
    <property type="protein sequence ID" value="CAK9049252.1"/>
    <property type="molecule type" value="Genomic_DNA"/>
</dbReference>
<dbReference type="Gene3D" id="3.10.180.10">
    <property type="entry name" value="2,3-Dihydroxybiphenyl 1,2-Dioxygenase, domain 1"/>
    <property type="match status" value="1"/>
</dbReference>
<keyword evidence="1" id="KW-0472">Membrane</keyword>
<accession>A0ABP0MEQ0</accession>
<dbReference type="InterPro" id="IPR037523">
    <property type="entry name" value="VOC_core"/>
</dbReference>
<evidence type="ECO:0000259" key="2">
    <source>
        <dbReference type="PROSITE" id="PS51819"/>
    </source>
</evidence>
<comment type="caution">
    <text evidence="3">The sequence shown here is derived from an EMBL/GenBank/DDBJ whole genome shotgun (WGS) entry which is preliminary data.</text>
</comment>
<protein>
    <recommendedName>
        <fullName evidence="2">VOC domain-containing protein</fullName>
    </recommendedName>
</protein>
<dbReference type="Proteomes" id="UP001642464">
    <property type="component" value="Unassembled WGS sequence"/>
</dbReference>
<feature type="transmembrane region" description="Helical" evidence="1">
    <location>
        <begin position="120"/>
        <end position="136"/>
    </location>
</feature>
<sequence>MDWDLPPREIDPLRRSRMAAGDCEPSGELKGLGGAVEPEKWPQADVAGDCRYWAPASFVPKRNSRGLVWAGKGWKETAASPDYCAQYKSKLDIVGLGLTALELLCSTALASRKTWGQGRAVLACCAFTGAGLAFFYAFPAPVVLLACALLVLMTLVFVSKGTSSWILPPNSPSSPGQAHLHWNPDIGRRGMGDLIHSVNHIGLVVSDVGRSLAFYTEIIGFQQIQRPNFDRHGAWLTMGNLELHLIKGVPNAPSGRDLIVSHIALETDQPDKVRQKLMEYDVPFRQNISVPDPKRARENLVESFENSEGKITQYSIRDPDGYYLEVCNCDILTAFCLFKEDESKQENAGHVPKYMELIDAMLGTYQEECGQVKASSFRFPQLLKTAVIIHRLVRRARAELKKSFAERVEKALMGVQEATAPDAALLAKFLGRQKTYCDICQGFSKEDLASALCKSGNSAPKALLLLAACRKHVRVCLPPQYLLSEGGRIKQQVMAVAAPNSPRRRAFGARSMFASKPFEDADPPSLSRSLSPERRVASTLLERKTEGERHGPMLSVRFEDDAKMQAYLQERNVTHEVVSAVSGAALSSMARAKLSKRGVAAQLR</sequence>
<feature type="domain" description="VOC" evidence="2">
    <location>
        <begin position="197"/>
        <end position="329"/>
    </location>
</feature>
<evidence type="ECO:0000256" key="1">
    <source>
        <dbReference type="SAM" id="Phobius"/>
    </source>
</evidence>
<proteinExistence type="predicted"/>
<evidence type="ECO:0000313" key="4">
    <source>
        <dbReference type="Proteomes" id="UP001642464"/>
    </source>
</evidence>
<dbReference type="Pfam" id="PF00903">
    <property type="entry name" value="Glyoxalase"/>
    <property type="match status" value="1"/>
</dbReference>
<evidence type="ECO:0000313" key="3">
    <source>
        <dbReference type="EMBL" id="CAK9049252.1"/>
    </source>
</evidence>
<reference evidence="3 4" key="1">
    <citation type="submission" date="2024-02" db="EMBL/GenBank/DDBJ databases">
        <authorList>
            <person name="Chen Y."/>
            <person name="Shah S."/>
            <person name="Dougan E. K."/>
            <person name="Thang M."/>
            <person name="Chan C."/>
        </authorList>
    </citation>
    <scope>NUCLEOTIDE SEQUENCE [LARGE SCALE GENOMIC DNA]</scope>
</reference>